<organism evidence="7 8">
    <name type="scientific">Limosilactobacillus alvi</name>
    <dbReference type="NCBI Taxonomy" id="990412"/>
    <lineage>
        <taxon>Bacteria</taxon>
        <taxon>Bacillati</taxon>
        <taxon>Bacillota</taxon>
        <taxon>Bacilli</taxon>
        <taxon>Lactobacillales</taxon>
        <taxon>Lactobacillaceae</taxon>
        <taxon>Limosilactobacillus</taxon>
    </lineage>
</organism>
<dbReference type="EC" id="1.20.4.4" evidence="7"/>
<dbReference type="InterPro" id="IPR023485">
    <property type="entry name" value="Ptyr_pPase"/>
</dbReference>
<keyword evidence="1" id="KW-0963">Cytoplasm</keyword>
<dbReference type="CDD" id="cd16345">
    <property type="entry name" value="LMWP_ArsC"/>
    <property type="match status" value="1"/>
</dbReference>
<keyword evidence="3 7" id="KW-0560">Oxidoreductase</keyword>
<feature type="domain" description="Phosphotyrosine protein phosphatase I" evidence="6">
    <location>
        <begin position="2"/>
        <end position="136"/>
    </location>
</feature>
<comment type="caution">
    <text evidence="7">The sequence shown here is derived from an EMBL/GenBank/DDBJ whole genome shotgun (WGS) entry which is preliminary data.</text>
</comment>
<dbReference type="Gene3D" id="3.40.50.2300">
    <property type="match status" value="1"/>
</dbReference>
<dbReference type="PANTHER" id="PTHR43428:SF1">
    <property type="entry name" value="ARSENATE REDUCTASE"/>
    <property type="match status" value="1"/>
</dbReference>
<keyword evidence="2" id="KW-0059">Arsenical resistance</keyword>
<evidence type="ECO:0000256" key="1">
    <source>
        <dbReference type="ARBA" id="ARBA00022490"/>
    </source>
</evidence>
<dbReference type="InterPro" id="IPR014064">
    <property type="entry name" value="Arsenate_reductase_ArsC"/>
</dbReference>
<keyword evidence="5" id="KW-0676">Redox-active center</keyword>
<dbReference type="RefSeq" id="WP_204775764.1">
    <property type="nucleotide sequence ID" value="NZ_JACJJQ010000001.1"/>
</dbReference>
<dbReference type="NCBIfam" id="TIGR02691">
    <property type="entry name" value="arsC_pI258_fam"/>
    <property type="match status" value="1"/>
</dbReference>
<gene>
    <name evidence="7" type="primary">arsC</name>
    <name evidence="7" type="ORF">H5993_00250</name>
</gene>
<evidence type="ECO:0000256" key="2">
    <source>
        <dbReference type="ARBA" id="ARBA00022849"/>
    </source>
</evidence>
<evidence type="ECO:0000259" key="6">
    <source>
        <dbReference type="SMART" id="SM00226"/>
    </source>
</evidence>
<dbReference type="GO" id="GO:0030612">
    <property type="term" value="F:arsenate reductase (thioredoxin) activity"/>
    <property type="evidence" value="ECO:0007669"/>
    <property type="project" value="UniProtKB-EC"/>
</dbReference>
<dbReference type="SMART" id="SM00226">
    <property type="entry name" value="LMWPc"/>
    <property type="match status" value="1"/>
</dbReference>
<keyword evidence="8" id="KW-1185">Reference proteome</keyword>
<protein>
    <submittedName>
        <fullName evidence="7">Arsenate reductase (Thioredoxin)</fullName>
        <ecNumber evidence="7">1.20.4.4</ecNumber>
    </submittedName>
</protein>
<dbReference type="InterPro" id="IPR036196">
    <property type="entry name" value="Ptyr_pPase_sf"/>
</dbReference>
<evidence type="ECO:0000256" key="4">
    <source>
        <dbReference type="ARBA" id="ARBA00023157"/>
    </source>
</evidence>
<name>A0ABS2EL13_9LACO</name>
<evidence type="ECO:0000256" key="3">
    <source>
        <dbReference type="ARBA" id="ARBA00023002"/>
    </source>
</evidence>
<reference evidence="7 8" key="1">
    <citation type="journal article" date="2021" name="Sci. Rep.">
        <title>The distribution of antibiotic resistance genes in chicken gut microbiota commensals.</title>
        <authorList>
            <person name="Juricova H."/>
            <person name="Matiasovicova J."/>
            <person name="Kubasova T."/>
            <person name="Cejkova D."/>
            <person name="Rychlik I."/>
        </authorList>
    </citation>
    <scope>NUCLEOTIDE SEQUENCE [LARGE SCALE GENOMIC DNA]</scope>
    <source>
        <strain evidence="7 8">An810</strain>
    </source>
</reference>
<dbReference type="SUPFAM" id="SSF52788">
    <property type="entry name" value="Phosphotyrosine protein phosphatases I"/>
    <property type="match status" value="1"/>
</dbReference>
<dbReference type="EMBL" id="JACJJQ010000001">
    <property type="protein sequence ID" value="MBM6753199.1"/>
    <property type="molecule type" value="Genomic_DNA"/>
</dbReference>
<dbReference type="Pfam" id="PF01451">
    <property type="entry name" value="LMWPc"/>
    <property type="match status" value="1"/>
</dbReference>
<dbReference type="Proteomes" id="UP000776629">
    <property type="component" value="Unassembled WGS sequence"/>
</dbReference>
<evidence type="ECO:0000313" key="7">
    <source>
        <dbReference type="EMBL" id="MBM6753199.1"/>
    </source>
</evidence>
<sequence>MKKLYFLCTGNSCRSQIAEGYAKKYFPGNEFEVRSAGTQPDQLNLLAVKVMQEDGVDISQQYAKAIDPAYLKDITLVVTLCGDARDHCPTLPTGAQHLHWALPDPAQAQGTTAECLVVFRQVRDEIKRRILKLKAEMTK</sequence>
<dbReference type="PANTHER" id="PTHR43428">
    <property type="entry name" value="ARSENATE REDUCTASE"/>
    <property type="match status" value="1"/>
</dbReference>
<keyword evidence="4" id="KW-1015">Disulfide bond</keyword>
<accession>A0ABS2EL13</accession>
<evidence type="ECO:0000256" key="5">
    <source>
        <dbReference type="ARBA" id="ARBA00023284"/>
    </source>
</evidence>
<proteinExistence type="predicted"/>
<evidence type="ECO:0000313" key="8">
    <source>
        <dbReference type="Proteomes" id="UP000776629"/>
    </source>
</evidence>